<evidence type="ECO:0000256" key="3">
    <source>
        <dbReference type="ARBA" id="ARBA00010208"/>
    </source>
</evidence>
<evidence type="ECO:0000313" key="19">
    <source>
        <dbReference type="RefSeq" id="XP_030757117.1"/>
    </source>
</evidence>
<dbReference type="InParanoid" id="A0A6J2Y068"/>
<evidence type="ECO:0000256" key="8">
    <source>
        <dbReference type="ARBA" id="ARBA00022553"/>
    </source>
</evidence>
<dbReference type="GO" id="GO:0006397">
    <property type="term" value="P:mRNA processing"/>
    <property type="evidence" value="ECO:0007669"/>
    <property type="project" value="UniProtKB-KW"/>
</dbReference>
<gene>
    <name evidence="19" type="primary">LOC115882986</name>
</gene>
<comment type="subunit">
    <text evidence="4">Homodimer. Associates with components of the exosome multienzyme ribonuclease complex, such as EXOSC3 and EXOSC4. Interacts with NDOR1.</text>
</comment>
<keyword evidence="10 15" id="KW-0378">Hydrolase</keyword>
<dbReference type="GO" id="GO:0140932">
    <property type="term" value="F:5'-(N(7)-methyl 5'-triphosphoguanosine)-[mRNA] diphosphatase activity"/>
    <property type="evidence" value="ECO:0007669"/>
    <property type="project" value="UniProtKB-EC"/>
</dbReference>
<feature type="active site" description="Nucleophile" evidence="16">
    <location>
        <position position="260"/>
    </location>
</feature>
<dbReference type="RefSeq" id="XP_030757117.1">
    <property type="nucleotide sequence ID" value="XM_030901257.1"/>
</dbReference>
<dbReference type="Proteomes" id="UP000504635">
    <property type="component" value="Unplaced"/>
</dbReference>
<feature type="binding site" evidence="17">
    <location>
        <position position="191"/>
    </location>
    <ligand>
        <name>substrate</name>
    </ligand>
</feature>
<evidence type="ECO:0000256" key="2">
    <source>
        <dbReference type="ARBA" id="ARBA00004496"/>
    </source>
</evidence>
<evidence type="ECO:0000256" key="5">
    <source>
        <dbReference type="ARBA" id="ARBA00012520"/>
    </source>
</evidence>
<keyword evidence="7" id="KW-0963">Cytoplasm</keyword>
<dbReference type="InterPro" id="IPR036265">
    <property type="entry name" value="HIT-like_sf"/>
</dbReference>
<evidence type="ECO:0000256" key="14">
    <source>
        <dbReference type="ARBA" id="ARBA00048222"/>
    </source>
</evidence>
<dbReference type="Pfam" id="PF05652">
    <property type="entry name" value="DcpS"/>
    <property type="match status" value="1"/>
</dbReference>
<dbReference type="PANTHER" id="PTHR12978">
    <property type="entry name" value="HISTIDINE TRIAD HIT PROTEIN MEMBER"/>
    <property type="match status" value="1"/>
</dbReference>
<keyword evidence="8" id="KW-0597">Phosphoprotein</keyword>
<dbReference type="PIRSF" id="PIRSF028973">
    <property type="entry name" value="Scavenger_mRNA_decap_enz"/>
    <property type="match status" value="1"/>
</dbReference>
<comment type="catalytic activity">
    <reaction evidence="14 15">
        <text>a 5'-end (N(7)-methyl 5'-triphosphoguanosine)-ribonucleoside in mRNA + H2O = N(7)-methyl-GMP + a 5'-end diphospho-ribonucleoside in mRNA + 2 H(+)</text>
        <dbReference type="Rhea" id="RHEA:65388"/>
        <dbReference type="Rhea" id="RHEA-COMP:17165"/>
        <dbReference type="Rhea" id="RHEA-COMP:17167"/>
        <dbReference type="ChEBI" id="CHEBI:15377"/>
        <dbReference type="ChEBI" id="CHEBI:15378"/>
        <dbReference type="ChEBI" id="CHEBI:58285"/>
        <dbReference type="ChEBI" id="CHEBI:156461"/>
        <dbReference type="ChEBI" id="CHEBI:167616"/>
        <dbReference type="EC" id="3.6.1.59"/>
    </reaction>
</comment>
<dbReference type="FunFam" id="3.30.200.40:FF:000001">
    <property type="entry name" value="m7GpppX diphosphatase"/>
    <property type="match status" value="1"/>
</dbReference>
<dbReference type="OrthoDB" id="10264956at2759"/>
<sequence>MASVTIENSEVIPAKKLKLDTTNGETLHENIKDLSDFKISSVLHNNTNRKTVSLRGNFESKVGEAVVILEKTAFSADGLSNFTDNGQLEKVFHNDIYGNYKYFPVVELNSIKTTIIHPATEKHIIKYSSQNTYMVDETPDIYNKFVLPHLLEEKFDLTWVYNILEHVSESDRILVEDPDPINGFVMVPDLKWNGEIDTLYFLAICNNRDIKSVRDLSAEHIPLLENIKEKGINAIESKYGLDSSQLRIYFHYQPSFYHLHVHFTYLKHEAPGILAERAHMLTTVINNIKLVPDYYKKATIPYVVRENDKLFLKLSKEGILKKQEKKQDD</sequence>
<evidence type="ECO:0000256" key="12">
    <source>
        <dbReference type="ARBA" id="ARBA00023187"/>
    </source>
</evidence>
<evidence type="ECO:0000256" key="6">
    <source>
        <dbReference type="ARBA" id="ARBA00015636"/>
    </source>
</evidence>
<evidence type="ECO:0000256" key="7">
    <source>
        <dbReference type="ARBA" id="ARBA00022490"/>
    </source>
</evidence>
<keyword evidence="18" id="KW-1185">Reference proteome</keyword>
<dbReference type="KEGG" id="soy:115882986"/>
<dbReference type="AlphaFoldDB" id="A0A6J2Y068"/>
<dbReference type="InterPro" id="IPR011145">
    <property type="entry name" value="Scavenger_mRNA_decap_enz_N"/>
</dbReference>
<dbReference type="FunFam" id="3.30.428.10:FF:000006">
    <property type="entry name" value="m7GpppX diphosphatase"/>
    <property type="match status" value="1"/>
</dbReference>
<evidence type="ECO:0000256" key="1">
    <source>
        <dbReference type="ARBA" id="ARBA00004123"/>
    </source>
</evidence>
<reference evidence="19" key="1">
    <citation type="submission" date="2025-08" db="UniProtKB">
        <authorList>
            <consortium name="RefSeq"/>
        </authorList>
    </citation>
    <scope>IDENTIFICATION</scope>
    <source>
        <tissue evidence="19">Gonads</tissue>
    </source>
</reference>
<dbReference type="SUPFAM" id="SSF54197">
    <property type="entry name" value="HIT-like"/>
    <property type="match status" value="1"/>
</dbReference>
<dbReference type="Gene3D" id="3.30.200.40">
    <property type="entry name" value="Scavenger mRNA decapping enzyme, N-terminal domain"/>
    <property type="match status" value="1"/>
</dbReference>
<feature type="binding site" evidence="17">
    <location>
        <position position="169"/>
    </location>
    <ligand>
        <name>substrate</name>
    </ligand>
</feature>
<feature type="binding site" evidence="17">
    <location>
        <position position="159"/>
    </location>
    <ligand>
        <name>substrate</name>
    </ligand>
</feature>
<evidence type="ECO:0000256" key="10">
    <source>
        <dbReference type="ARBA" id="ARBA00022801"/>
    </source>
</evidence>
<proteinExistence type="inferred from homology"/>
<evidence type="ECO:0000256" key="17">
    <source>
        <dbReference type="PIRSR" id="PIRSR028973-2"/>
    </source>
</evidence>
<dbReference type="GO" id="GO:0005634">
    <property type="term" value="C:nucleus"/>
    <property type="evidence" value="ECO:0007669"/>
    <property type="project" value="UniProtKB-SubCell"/>
</dbReference>
<evidence type="ECO:0000256" key="15">
    <source>
        <dbReference type="PIRNR" id="PIRNR028973"/>
    </source>
</evidence>
<comment type="function">
    <text evidence="15">Decapping scavenger enzyme that catalyzes the cleavage of a residual cap structure following the degradation of mRNAs by the 3'-&gt;5' exosome-mediated mRNA decay pathway.</text>
</comment>
<name>A0A6J2Y068_SITOR</name>
<evidence type="ECO:0000256" key="13">
    <source>
        <dbReference type="ARBA" id="ARBA00023242"/>
    </source>
</evidence>
<dbReference type="SUPFAM" id="SSF102860">
    <property type="entry name" value="mRNA decapping enzyme DcpS N-terminal domain"/>
    <property type="match status" value="1"/>
</dbReference>
<organism evidence="18 19">
    <name type="scientific">Sitophilus oryzae</name>
    <name type="common">Rice weevil</name>
    <name type="synonym">Curculio oryzae</name>
    <dbReference type="NCBI Taxonomy" id="7048"/>
    <lineage>
        <taxon>Eukaryota</taxon>
        <taxon>Metazoa</taxon>
        <taxon>Ecdysozoa</taxon>
        <taxon>Arthropoda</taxon>
        <taxon>Hexapoda</taxon>
        <taxon>Insecta</taxon>
        <taxon>Pterygota</taxon>
        <taxon>Neoptera</taxon>
        <taxon>Endopterygota</taxon>
        <taxon>Coleoptera</taxon>
        <taxon>Polyphaga</taxon>
        <taxon>Cucujiformia</taxon>
        <taxon>Curculionidae</taxon>
        <taxon>Dryophthorinae</taxon>
        <taxon>Sitophilus</taxon>
    </lineage>
</organism>
<evidence type="ECO:0000256" key="4">
    <source>
        <dbReference type="ARBA" id="ARBA00011140"/>
    </source>
</evidence>
<dbReference type="EC" id="3.6.1.59" evidence="5 15"/>
<dbReference type="InterPro" id="IPR008594">
    <property type="entry name" value="DcpS/DCS2"/>
</dbReference>
<keyword evidence="13 15" id="KW-0539">Nucleus</keyword>
<dbReference type="PANTHER" id="PTHR12978:SF0">
    <property type="entry name" value="M7GPPPX DIPHOSPHATASE"/>
    <property type="match status" value="1"/>
</dbReference>
<keyword evidence="12" id="KW-0508">mRNA splicing</keyword>
<feature type="binding site" evidence="17">
    <location>
        <position position="189"/>
    </location>
    <ligand>
        <name>substrate</name>
    </ligand>
</feature>
<protein>
    <recommendedName>
        <fullName evidence="6 15">m7GpppX diphosphatase</fullName>
        <ecNumber evidence="5 15">3.6.1.59</ecNumber>
    </recommendedName>
</protein>
<dbReference type="GO" id="GO:0000340">
    <property type="term" value="F:RNA 7-methylguanosine cap binding"/>
    <property type="evidence" value="ECO:0007669"/>
    <property type="project" value="UniProtKB-UniRule"/>
</dbReference>
<keyword evidence="9 15" id="KW-0507">mRNA processing</keyword>
<dbReference type="GO" id="GO:0000290">
    <property type="term" value="P:deadenylation-dependent decapping of nuclear-transcribed mRNA"/>
    <property type="evidence" value="ECO:0007669"/>
    <property type="project" value="UniProtKB-UniRule"/>
</dbReference>
<accession>A0A6J2Y068</accession>
<keyword evidence="11" id="KW-0007">Acetylation</keyword>
<evidence type="ECO:0000313" key="18">
    <source>
        <dbReference type="Proteomes" id="UP000504635"/>
    </source>
</evidence>
<evidence type="ECO:0000256" key="16">
    <source>
        <dbReference type="PIRSR" id="PIRSR028973-1"/>
    </source>
</evidence>
<dbReference type="FunCoup" id="A0A6J2Y068">
    <property type="interactions" value="2142"/>
</dbReference>
<comment type="similarity">
    <text evidence="3 15">Belongs to the HIT family.</text>
</comment>
<comment type="subcellular location">
    <subcellularLocation>
        <location evidence="2">Cytoplasm</location>
    </subcellularLocation>
    <subcellularLocation>
        <location evidence="1 15">Nucleus</location>
    </subcellularLocation>
</comment>
<evidence type="ECO:0000256" key="11">
    <source>
        <dbReference type="ARBA" id="ARBA00022990"/>
    </source>
</evidence>
<dbReference type="GO" id="GO:0008380">
    <property type="term" value="P:RNA splicing"/>
    <property type="evidence" value="ECO:0007669"/>
    <property type="project" value="UniProtKB-KW"/>
</dbReference>
<dbReference type="GeneID" id="115882986"/>
<dbReference type="Pfam" id="PF11969">
    <property type="entry name" value="DcpS_C"/>
    <property type="match status" value="1"/>
</dbReference>
<feature type="binding site" evidence="17">
    <location>
        <begin position="251"/>
        <end position="262"/>
    </location>
    <ligand>
        <name>substrate</name>
    </ligand>
</feature>
<dbReference type="GO" id="GO:0000932">
    <property type="term" value="C:P-body"/>
    <property type="evidence" value="ECO:0007669"/>
    <property type="project" value="TreeGrafter"/>
</dbReference>
<dbReference type="Gene3D" id="3.30.428.10">
    <property type="entry name" value="HIT-like"/>
    <property type="match status" value="1"/>
</dbReference>
<evidence type="ECO:0000256" key="9">
    <source>
        <dbReference type="ARBA" id="ARBA00022664"/>
    </source>
</evidence>